<dbReference type="InterPro" id="IPR037224">
    <property type="entry name" value="PapC_N_sf"/>
</dbReference>
<dbReference type="FunFam" id="3.10.20.410:FF:000001">
    <property type="entry name" value="Fimbrial outer membrane usher protein"/>
    <property type="match status" value="1"/>
</dbReference>
<evidence type="ECO:0000256" key="2">
    <source>
        <dbReference type="ARBA" id="ARBA00008064"/>
    </source>
</evidence>
<keyword evidence="8" id="KW-0998">Cell outer membrane</keyword>
<dbReference type="InterPro" id="IPR000015">
    <property type="entry name" value="Fimb_usher"/>
</dbReference>
<evidence type="ECO:0000259" key="9">
    <source>
        <dbReference type="Pfam" id="PF13954"/>
    </source>
</evidence>
<keyword evidence="3" id="KW-0813">Transport</keyword>
<evidence type="ECO:0000256" key="5">
    <source>
        <dbReference type="ARBA" id="ARBA00022692"/>
    </source>
</evidence>
<comment type="subcellular location">
    <subcellularLocation>
        <location evidence="1">Cell outer membrane</location>
        <topology evidence="1">Multi-pass membrane protein</topology>
    </subcellularLocation>
</comment>
<accession>A0AAP1RBD4</accession>
<dbReference type="GO" id="GO:0009279">
    <property type="term" value="C:cell outer membrane"/>
    <property type="evidence" value="ECO:0007669"/>
    <property type="project" value="UniProtKB-SubCell"/>
</dbReference>
<keyword evidence="4" id="KW-1029">Fimbrium biogenesis</keyword>
<feature type="non-terminal residue" evidence="10">
    <location>
        <position position="1"/>
    </location>
</feature>
<gene>
    <name evidence="10" type="ORF">IH772_27895</name>
</gene>
<dbReference type="RefSeq" id="WP_192525407.1">
    <property type="nucleotide sequence ID" value="NZ_JACZOI010000422.1"/>
</dbReference>
<evidence type="ECO:0000256" key="4">
    <source>
        <dbReference type="ARBA" id="ARBA00022558"/>
    </source>
</evidence>
<keyword evidence="5" id="KW-0812">Transmembrane</keyword>
<dbReference type="Pfam" id="PF13954">
    <property type="entry name" value="PapC_N"/>
    <property type="match status" value="1"/>
</dbReference>
<protein>
    <submittedName>
        <fullName evidence="10">Fimbria/pilus outer membrane usher protein</fullName>
    </submittedName>
</protein>
<dbReference type="Proteomes" id="UP000640866">
    <property type="component" value="Unassembled WGS sequence"/>
</dbReference>
<dbReference type="PANTHER" id="PTHR30451">
    <property type="entry name" value="OUTER MEMBRANE USHER PROTEIN"/>
    <property type="match status" value="1"/>
</dbReference>
<dbReference type="PANTHER" id="PTHR30451:SF21">
    <property type="entry name" value="FIMBRIAL USHER DOMAIN-CONTAINING PROTEIN YDET-RELATED"/>
    <property type="match status" value="1"/>
</dbReference>
<sequence>DQHVDLSVYDSPVGQQIPGKYRVFVFVNEEKMASRTLDFSTASEAQRKASGESLMPCLSRVQLEEMGVRVDSFPALKILPPEACVAFDEIIPQATSRFDFNTQTLHLTFPQAAMMMSARGTVDPYRWDEGIPALLLDYSFSGSNGRNEGSGSSPDSTSDSYYLNLRSGLNVGPWRLRNNSIWNRTDGKNQWDNVGTSLNRAIIPLKSQITLGDTATPGEIFDSVQMRGALLASDDEMLPDSQRGFAPVVRGIAKSNAEVSIEQNGYVIY</sequence>
<dbReference type="GO" id="GO:0009297">
    <property type="term" value="P:pilus assembly"/>
    <property type="evidence" value="ECO:0007669"/>
    <property type="project" value="InterPro"/>
</dbReference>
<evidence type="ECO:0000313" key="10">
    <source>
        <dbReference type="EMBL" id="MBE0980982.1"/>
    </source>
</evidence>
<comment type="similarity">
    <text evidence="2">Belongs to the fimbrial export usher family.</text>
</comment>
<dbReference type="Gene3D" id="2.60.40.3110">
    <property type="match status" value="1"/>
</dbReference>
<evidence type="ECO:0000256" key="6">
    <source>
        <dbReference type="ARBA" id="ARBA00022729"/>
    </source>
</evidence>
<keyword evidence="6" id="KW-0732">Signal</keyword>
<dbReference type="EMBL" id="JACZOI010000422">
    <property type="protein sequence ID" value="MBE0980982.1"/>
    <property type="molecule type" value="Genomic_DNA"/>
</dbReference>
<evidence type="ECO:0000256" key="1">
    <source>
        <dbReference type="ARBA" id="ARBA00004571"/>
    </source>
</evidence>
<comment type="caution">
    <text evidence="10">The sequence shown here is derived from an EMBL/GenBank/DDBJ whole genome shotgun (WGS) entry which is preliminary data.</text>
</comment>
<feature type="non-terminal residue" evidence="10">
    <location>
        <position position="269"/>
    </location>
</feature>
<keyword evidence="7" id="KW-0472">Membrane</keyword>
<dbReference type="Gene3D" id="3.10.20.410">
    <property type="match status" value="1"/>
</dbReference>
<proteinExistence type="inferred from homology"/>
<name>A0AAP1RBD4_ECOLX</name>
<evidence type="ECO:0000256" key="8">
    <source>
        <dbReference type="ARBA" id="ARBA00023237"/>
    </source>
</evidence>
<dbReference type="AlphaFoldDB" id="A0AAP1RBD4"/>
<evidence type="ECO:0000256" key="7">
    <source>
        <dbReference type="ARBA" id="ARBA00023136"/>
    </source>
</evidence>
<dbReference type="GO" id="GO:0015473">
    <property type="term" value="F:fimbrial usher porin activity"/>
    <property type="evidence" value="ECO:0007669"/>
    <property type="project" value="InterPro"/>
</dbReference>
<reference evidence="10" key="1">
    <citation type="submission" date="2020-09" db="EMBL/GenBank/DDBJ databases">
        <title>Emerging polyconal dissemination of OXA-244-producing E. coli in France.</title>
        <authorList>
            <person name="Emeraud C."/>
            <person name="Girlich D."/>
            <person name="Bonnin R.A."/>
            <person name="Jousset A.B."/>
            <person name="Naas T."/>
            <person name="Dortet L."/>
        </authorList>
    </citation>
    <scope>NUCLEOTIDE SEQUENCE</scope>
    <source>
        <strain evidence="10">225E3</strain>
    </source>
</reference>
<feature type="domain" description="PapC N-terminal" evidence="9">
    <location>
        <begin position="2"/>
        <end position="141"/>
    </location>
</feature>
<dbReference type="Pfam" id="PF00577">
    <property type="entry name" value="Usher"/>
    <property type="match status" value="1"/>
</dbReference>
<evidence type="ECO:0000256" key="3">
    <source>
        <dbReference type="ARBA" id="ARBA00022448"/>
    </source>
</evidence>
<dbReference type="InterPro" id="IPR025885">
    <property type="entry name" value="PapC_N"/>
</dbReference>
<dbReference type="SUPFAM" id="SSF141729">
    <property type="entry name" value="FimD N-terminal domain-like"/>
    <property type="match status" value="1"/>
</dbReference>
<organism evidence="10 11">
    <name type="scientific">Escherichia coli</name>
    <dbReference type="NCBI Taxonomy" id="562"/>
    <lineage>
        <taxon>Bacteria</taxon>
        <taxon>Pseudomonadati</taxon>
        <taxon>Pseudomonadota</taxon>
        <taxon>Gammaproteobacteria</taxon>
        <taxon>Enterobacterales</taxon>
        <taxon>Enterobacteriaceae</taxon>
        <taxon>Escherichia</taxon>
    </lineage>
</organism>
<evidence type="ECO:0000313" key="11">
    <source>
        <dbReference type="Proteomes" id="UP000640866"/>
    </source>
</evidence>